<evidence type="ECO:0000256" key="2">
    <source>
        <dbReference type="ARBA" id="ARBA00022679"/>
    </source>
</evidence>
<dbReference type="PROSITE" id="PS50290">
    <property type="entry name" value="PI3_4_KINASE_3"/>
    <property type="match status" value="1"/>
</dbReference>
<dbReference type="Gene3D" id="1.25.40.70">
    <property type="entry name" value="Phosphatidylinositol 3-kinase, accessory domain (PIK)"/>
    <property type="match status" value="1"/>
</dbReference>
<dbReference type="GO" id="GO:0005737">
    <property type="term" value="C:cytoplasm"/>
    <property type="evidence" value="ECO:0007669"/>
    <property type="project" value="TreeGrafter"/>
</dbReference>
<dbReference type="EMBL" id="FN654304">
    <property type="protein sequence ID" value="CBY31460.1"/>
    <property type="molecule type" value="Genomic_DNA"/>
</dbReference>
<keyword evidence="2" id="KW-0808">Transferase</keyword>
<dbReference type="Gene3D" id="3.30.1520.10">
    <property type="entry name" value="Phox-like domain"/>
    <property type="match status" value="1"/>
</dbReference>
<dbReference type="PROSITE" id="PS50004">
    <property type="entry name" value="C2"/>
    <property type="match status" value="1"/>
</dbReference>
<evidence type="ECO:0000256" key="1">
    <source>
        <dbReference type="ARBA" id="ARBA00006209"/>
    </source>
</evidence>
<dbReference type="SUPFAM" id="SSF64268">
    <property type="entry name" value="PX domain"/>
    <property type="match status" value="1"/>
</dbReference>
<dbReference type="Gene3D" id="1.10.1070.11">
    <property type="entry name" value="Phosphatidylinositol 3-/4-kinase, catalytic domain"/>
    <property type="match status" value="1"/>
</dbReference>
<dbReference type="SUPFAM" id="SSF56112">
    <property type="entry name" value="Protein kinase-like (PK-like)"/>
    <property type="match status" value="1"/>
</dbReference>
<dbReference type="GO" id="GO:0016303">
    <property type="term" value="F:1-phosphatidylinositol-3-kinase activity"/>
    <property type="evidence" value="ECO:0007669"/>
    <property type="project" value="TreeGrafter"/>
</dbReference>
<dbReference type="SMART" id="SM00146">
    <property type="entry name" value="PI3Kc"/>
    <property type="match status" value="1"/>
</dbReference>
<dbReference type="InterPro" id="IPR011009">
    <property type="entry name" value="Kinase-like_dom_sf"/>
</dbReference>
<dbReference type="GO" id="GO:0035091">
    <property type="term" value="F:phosphatidylinositol binding"/>
    <property type="evidence" value="ECO:0007669"/>
    <property type="project" value="InterPro"/>
</dbReference>
<dbReference type="AlphaFoldDB" id="E4Y760"/>
<evidence type="ECO:0000259" key="7">
    <source>
        <dbReference type="PROSITE" id="PS51547"/>
    </source>
</evidence>
<organism evidence="8">
    <name type="scientific">Oikopleura dioica</name>
    <name type="common">Tunicate</name>
    <dbReference type="NCBI Taxonomy" id="34765"/>
    <lineage>
        <taxon>Eukaryota</taxon>
        <taxon>Metazoa</taxon>
        <taxon>Chordata</taxon>
        <taxon>Tunicata</taxon>
        <taxon>Appendicularia</taxon>
        <taxon>Copelata</taxon>
        <taxon>Oikopleuridae</taxon>
        <taxon>Oikopleura</taxon>
    </lineage>
</organism>
<dbReference type="GO" id="GO:0005886">
    <property type="term" value="C:plasma membrane"/>
    <property type="evidence" value="ECO:0007669"/>
    <property type="project" value="TreeGrafter"/>
</dbReference>
<dbReference type="Pfam" id="PF00613">
    <property type="entry name" value="PI3Ka"/>
    <property type="match status" value="1"/>
</dbReference>
<sequence>MPRPAHTRVEISVASTKEILHKEARLNRLQVVREMSKVQSPLKITVIDQNTLDTCLIRTEADDVFCDSPPIEITHQLNTQNDLAKMAEIENLVALCMGECERLQNCDMTSNDRHLHLIHVQQAVKALIIQLNEVEIFPISNASIRLAAAVNNSSGPEDVKISIESLRAAISDLVHLYKVSWTDLEHNIPHQFLSTNEVEDPFSLQVISLHQVPENYLHSIKIEYLWIAVSIIRGDRASCCRKSHTGRSRVKKSLFPRVLWDQQLTLNFPISQLPLDATLFIELYGTETVRSARETPIEREHELSSTKIPLFDFKRRLLKGECLFRLEKLHEKLPEPIIYVEFPYHCIQFPEIAISSQTKNPRESSDWPLALKLLESTYDTKNLTDSERQLIWRNRSNAMRDLPESLPFILRCVDNWNAETLSEVSGLLSTWPSIKPLIALSLLTKEFISVQFVRDFAINSLKHANESVLLSILTQLVSLLQYEKAQDGVLAVFLLEKAWKSIRLTFHLHAALITAADHTAAPIFYVMRDLLEWSSGSSLKSEVAKTQKVLNIINFTAEQIKEDRSNYLVHFESLWTALVEFSPFRLAEFPTVEFNNIVVNECKPFSSFTAPLLLTLEGKNGEKYSSIYKNGDDLRQDLLVTSLFQMMENFWLSQGLDLRMLGYKVYPTAKNCGFIEIVKNSVTLRQVQVGNNQKERCLHDWLAGQRNNKFELIDNFTRSCSAYSVATYILGLGDRHNDNIMLTRRGHMFHIDFNKAFGHYQKIGGVINRDRAPFVLSDDMVLVINHGATMETGRKFPAFVLRCTEAYNIARHHWREIISMIMVSAPMNMTALKEGGNEVQVVFENLSPTIDDIAAQEMFFNRVKKSITSVSTRINFFMHTFAQLFQTGGWDGVKPLPDPMKYTVQEVGRPIDFEIEGFEMQFRPQKMYLYRLRVRWPNRMSFILRSWIEFTQIRSVIEKYQIERGGELVPVLGKAELSARDDRESVAIARKSAIFDFLQFANAEAQVRDHPATITFLYEDERRPPAPVKSNSIPNSSRQGMIKYQMLFEMQSSQSYCVKLLVKNCFDLPSIEGRAPESYVKVYIRDESGNNIKNTKQKTTTEYSHNPVFNKVFYYDLEDIPSFMEKKIEISVWNYSGISASNFMIGRVLLPLKEASEGYLELLSP</sequence>
<dbReference type="InterPro" id="IPR042236">
    <property type="entry name" value="PI3K_accessory_sf"/>
</dbReference>
<proteinExistence type="inferred from homology"/>
<dbReference type="Proteomes" id="UP000011014">
    <property type="component" value="Unassembled WGS sequence"/>
</dbReference>
<evidence type="ECO:0000259" key="6">
    <source>
        <dbReference type="PROSITE" id="PS51545"/>
    </source>
</evidence>
<evidence type="ECO:0000259" key="5">
    <source>
        <dbReference type="PROSITE" id="PS50290"/>
    </source>
</evidence>
<feature type="domain" description="PI3K/PI4K catalytic" evidence="5">
    <location>
        <begin position="598"/>
        <end position="871"/>
    </location>
</feature>
<evidence type="ECO:0000313" key="8">
    <source>
        <dbReference type="EMBL" id="CBY31460.1"/>
    </source>
</evidence>
<dbReference type="SUPFAM" id="SSF49562">
    <property type="entry name" value="C2 domain (Calcium/lipid-binding domain, CaLB)"/>
    <property type="match status" value="2"/>
</dbReference>
<dbReference type="GO" id="GO:0043491">
    <property type="term" value="P:phosphatidylinositol 3-kinase/protein kinase B signal transduction"/>
    <property type="evidence" value="ECO:0007669"/>
    <property type="project" value="TreeGrafter"/>
</dbReference>
<dbReference type="SUPFAM" id="SSF48371">
    <property type="entry name" value="ARM repeat"/>
    <property type="match status" value="1"/>
</dbReference>
<dbReference type="GO" id="GO:0016477">
    <property type="term" value="P:cell migration"/>
    <property type="evidence" value="ECO:0007669"/>
    <property type="project" value="TreeGrafter"/>
</dbReference>
<dbReference type="InterPro" id="IPR016024">
    <property type="entry name" value="ARM-type_fold"/>
</dbReference>
<dbReference type="InterPro" id="IPR002420">
    <property type="entry name" value="PI3K-type_C2_dom"/>
</dbReference>
<dbReference type="Gene3D" id="2.60.40.150">
    <property type="entry name" value="C2 domain"/>
    <property type="match status" value="2"/>
</dbReference>
<dbReference type="SMART" id="SM00145">
    <property type="entry name" value="PI3Ka"/>
    <property type="match status" value="1"/>
</dbReference>
<dbReference type="InterPro" id="IPR035892">
    <property type="entry name" value="C2_domain_sf"/>
</dbReference>
<dbReference type="Pfam" id="PF00792">
    <property type="entry name" value="PI3K_C2"/>
    <property type="match status" value="1"/>
</dbReference>
<reference evidence="8" key="1">
    <citation type="journal article" date="2010" name="Science">
        <title>Plasticity of animal genome architecture unmasked by rapid evolution of a pelagic tunicate.</title>
        <authorList>
            <person name="Denoeud F."/>
            <person name="Henriet S."/>
            <person name="Mungpakdee S."/>
            <person name="Aury J.M."/>
            <person name="Da Silva C."/>
            <person name="Brinkmann H."/>
            <person name="Mikhaleva J."/>
            <person name="Olsen L.C."/>
            <person name="Jubin C."/>
            <person name="Canestro C."/>
            <person name="Bouquet J.M."/>
            <person name="Danks G."/>
            <person name="Poulain J."/>
            <person name="Campsteijn C."/>
            <person name="Adamski M."/>
            <person name="Cross I."/>
            <person name="Yadetie F."/>
            <person name="Muffato M."/>
            <person name="Louis A."/>
            <person name="Butcher S."/>
            <person name="Tsagkogeorga G."/>
            <person name="Konrad A."/>
            <person name="Singh S."/>
            <person name="Jensen M.F."/>
            <person name="Cong E.H."/>
            <person name="Eikeseth-Otteraa H."/>
            <person name="Noel B."/>
            <person name="Anthouard V."/>
            <person name="Porcel B.M."/>
            <person name="Kachouri-Lafond R."/>
            <person name="Nishino A."/>
            <person name="Ugolini M."/>
            <person name="Chourrout P."/>
            <person name="Nishida H."/>
            <person name="Aasland R."/>
            <person name="Huzurbazar S."/>
            <person name="Westhof E."/>
            <person name="Delsuc F."/>
            <person name="Lehrach H."/>
            <person name="Reinhardt R."/>
            <person name="Weissenbach J."/>
            <person name="Roy S.W."/>
            <person name="Artiguenave F."/>
            <person name="Postlethwait J.H."/>
            <person name="Manak J.R."/>
            <person name="Thompson E.M."/>
            <person name="Jaillon O."/>
            <person name="Du Pasquier L."/>
            <person name="Boudinot P."/>
            <person name="Liberles D.A."/>
            <person name="Volff J.N."/>
            <person name="Philippe H."/>
            <person name="Lenhard B."/>
            <person name="Roest Crollius H."/>
            <person name="Wincker P."/>
            <person name="Chourrout D."/>
        </authorList>
    </citation>
    <scope>NUCLEOTIDE SEQUENCE [LARGE SCALE GENOMIC DNA]</scope>
</reference>
<dbReference type="PANTHER" id="PTHR10048">
    <property type="entry name" value="PHOSPHATIDYLINOSITOL KINASE"/>
    <property type="match status" value="1"/>
</dbReference>
<dbReference type="PROSITE" id="PS51547">
    <property type="entry name" value="C2_PI3K"/>
    <property type="match status" value="1"/>
</dbReference>
<dbReference type="GO" id="GO:0005942">
    <property type="term" value="C:phosphatidylinositol 3-kinase complex"/>
    <property type="evidence" value="ECO:0007669"/>
    <property type="project" value="TreeGrafter"/>
</dbReference>
<dbReference type="InterPro" id="IPR036940">
    <property type="entry name" value="PI3/4_kinase_cat_sf"/>
</dbReference>
<dbReference type="InterPro" id="IPR036871">
    <property type="entry name" value="PX_dom_sf"/>
</dbReference>
<dbReference type="SMART" id="SM00239">
    <property type="entry name" value="C2"/>
    <property type="match status" value="1"/>
</dbReference>
<keyword evidence="3" id="KW-0418">Kinase</keyword>
<feature type="domain" description="PIK helical" evidence="6">
    <location>
        <begin position="357"/>
        <end position="537"/>
    </location>
</feature>
<comment type="similarity">
    <text evidence="1">Belongs to the PI3/PI4-kinase family. Type III PI4K subfamily.</text>
</comment>
<evidence type="ECO:0008006" key="9">
    <source>
        <dbReference type="Google" id="ProtNLM"/>
    </source>
</evidence>
<dbReference type="Pfam" id="PF00454">
    <property type="entry name" value="PI3_PI4_kinase"/>
    <property type="match status" value="1"/>
</dbReference>
<evidence type="ECO:0000259" key="4">
    <source>
        <dbReference type="PROSITE" id="PS50004"/>
    </source>
</evidence>
<dbReference type="PANTHER" id="PTHR10048:SF14">
    <property type="entry name" value="LD28067P"/>
    <property type="match status" value="1"/>
</dbReference>
<dbReference type="Pfam" id="PF00168">
    <property type="entry name" value="C2"/>
    <property type="match status" value="1"/>
</dbReference>
<name>E4Y760_OIKDI</name>
<protein>
    <recommendedName>
        <fullName evidence="9">Phosphatidylinositol-4-phosphate 3-kinase</fullName>
    </recommendedName>
</protein>
<dbReference type="PROSITE" id="PS51545">
    <property type="entry name" value="PIK_HELICAL"/>
    <property type="match status" value="1"/>
</dbReference>
<feature type="domain" description="C2" evidence="4">
    <location>
        <begin position="1038"/>
        <end position="1165"/>
    </location>
</feature>
<dbReference type="GO" id="GO:0035005">
    <property type="term" value="F:1-phosphatidylinositol-4-phosphate 3-kinase activity"/>
    <property type="evidence" value="ECO:0007669"/>
    <property type="project" value="TreeGrafter"/>
</dbReference>
<dbReference type="InterPro" id="IPR015433">
    <property type="entry name" value="PI3/4_kinase"/>
</dbReference>
<evidence type="ECO:0000256" key="3">
    <source>
        <dbReference type="ARBA" id="ARBA00022777"/>
    </source>
</evidence>
<gene>
    <name evidence="8" type="ORF">GSOID_T00025366001</name>
</gene>
<dbReference type="InterPro" id="IPR000008">
    <property type="entry name" value="C2_dom"/>
</dbReference>
<dbReference type="InterPro" id="IPR001263">
    <property type="entry name" value="PI3K_accessory_dom"/>
</dbReference>
<feature type="domain" description="C2 PI3K-type" evidence="7">
    <location>
        <begin position="198"/>
        <end position="375"/>
    </location>
</feature>
<dbReference type="InterPro" id="IPR000403">
    <property type="entry name" value="PI3/4_kinase_cat_dom"/>
</dbReference>
<accession>E4Y760</accession>
<dbReference type="Gene3D" id="3.30.1010.10">
    <property type="entry name" value="Phosphatidylinositol 3-kinase Catalytic Subunit, Chain A, domain 4"/>
    <property type="match status" value="1"/>
</dbReference>
<dbReference type="GO" id="GO:0048015">
    <property type="term" value="P:phosphatidylinositol-mediated signaling"/>
    <property type="evidence" value="ECO:0007669"/>
    <property type="project" value="TreeGrafter"/>
</dbReference>